<feature type="chain" id="PRO_5041693872" evidence="2">
    <location>
        <begin position="21"/>
        <end position="175"/>
    </location>
</feature>
<keyword evidence="4" id="KW-1185">Reference proteome</keyword>
<keyword evidence="2" id="KW-0732">Signal</keyword>
<keyword evidence="1" id="KW-0175">Coiled coil</keyword>
<evidence type="ECO:0000256" key="2">
    <source>
        <dbReference type="SAM" id="SignalP"/>
    </source>
</evidence>
<dbReference type="Proteomes" id="UP001187531">
    <property type="component" value="Unassembled WGS sequence"/>
</dbReference>
<comment type="caution">
    <text evidence="3">The sequence shown here is derived from an EMBL/GenBank/DDBJ whole genome shotgun (WGS) entry which is preliminary data.</text>
</comment>
<gene>
    <name evidence="3" type="ORF">QYM36_005944</name>
</gene>
<reference evidence="3" key="1">
    <citation type="submission" date="2023-07" db="EMBL/GenBank/DDBJ databases">
        <title>Chromosome-level genome assembly of Artemia franciscana.</title>
        <authorList>
            <person name="Jo E."/>
        </authorList>
    </citation>
    <scope>NUCLEOTIDE SEQUENCE</scope>
    <source>
        <tissue evidence="3">Whole body</tissue>
    </source>
</reference>
<evidence type="ECO:0000313" key="4">
    <source>
        <dbReference type="Proteomes" id="UP001187531"/>
    </source>
</evidence>
<organism evidence="3 4">
    <name type="scientific">Artemia franciscana</name>
    <name type="common">Brine shrimp</name>
    <name type="synonym">Artemia sanfranciscana</name>
    <dbReference type="NCBI Taxonomy" id="6661"/>
    <lineage>
        <taxon>Eukaryota</taxon>
        <taxon>Metazoa</taxon>
        <taxon>Ecdysozoa</taxon>
        <taxon>Arthropoda</taxon>
        <taxon>Crustacea</taxon>
        <taxon>Branchiopoda</taxon>
        <taxon>Anostraca</taxon>
        <taxon>Artemiidae</taxon>
        <taxon>Artemia</taxon>
    </lineage>
</organism>
<proteinExistence type="predicted"/>
<dbReference type="EMBL" id="JAVRJZ010000009">
    <property type="protein sequence ID" value="KAK2718771.1"/>
    <property type="molecule type" value="Genomic_DNA"/>
</dbReference>
<evidence type="ECO:0000256" key="1">
    <source>
        <dbReference type="SAM" id="Coils"/>
    </source>
</evidence>
<sequence>MSWALMVLFVYASQLDLYSTLPSEKVQISVNDTVIESQAEIANSSMVVIQDSQEKVDQLQVDNATELQRRNEAENQEKIAANEEIRQISIHSGSSKDKLNQTENSLLRSYAPNLPTGKGEGYWSLIPLSLGSSSRQGKAVASPEKLFETSGMTSIFEFKEILLLMIPFTFLINTL</sequence>
<evidence type="ECO:0000313" key="3">
    <source>
        <dbReference type="EMBL" id="KAK2718771.1"/>
    </source>
</evidence>
<accession>A0AA88I5M3</accession>
<feature type="coiled-coil region" evidence="1">
    <location>
        <begin position="49"/>
        <end position="84"/>
    </location>
</feature>
<protein>
    <submittedName>
        <fullName evidence="3">Uncharacterized protein</fullName>
    </submittedName>
</protein>
<dbReference type="AlphaFoldDB" id="A0AA88I5M3"/>
<name>A0AA88I5M3_ARTSF</name>
<feature type="signal peptide" evidence="2">
    <location>
        <begin position="1"/>
        <end position="20"/>
    </location>
</feature>